<gene>
    <name evidence="3" type="ORF">CQY22_003025</name>
</gene>
<evidence type="ECO:0000256" key="1">
    <source>
        <dbReference type="ARBA" id="ARBA00023002"/>
    </source>
</evidence>
<dbReference type="RefSeq" id="WP_090587795.1">
    <property type="nucleotide sequence ID" value="NZ_CP104302.1"/>
</dbReference>
<dbReference type="SUPFAM" id="SSF56176">
    <property type="entry name" value="FAD-binding/transporter-associated domain-like"/>
    <property type="match status" value="1"/>
</dbReference>
<dbReference type="InterPro" id="IPR016169">
    <property type="entry name" value="FAD-bd_PCMH_sub2"/>
</dbReference>
<dbReference type="InterPro" id="IPR007173">
    <property type="entry name" value="ALO_C"/>
</dbReference>
<evidence type="ECO:0000313" key="4">
    <source>
        <dbReference type="Proteomes" id="UP000230551"/>
    </source>
</evidence>
<dbReference type="OrthoDB" id="9800184at2"/>
<comment type="caution">
    <text evidence="3">The sequence shown here is derived from an EMBL/GenBank/DDBJ whole genome shotgun (WGS) entry which is preliminary data.</text>
</comment>
<dbReference type="NCBIfam" id="TIGR01679">
    <property type="entry name" value="bact_FAD_ox"/>
    <property type="match status" value="1"/>
</dbReference>
<dbReference type="GO" id="GO:0080049">
    <property type="term" value="F:L-gulono-1,4-lactone dehydrogenase activity"/>
    <property type="evidence" value="ECO:0007669"/>
    <property type="project" value="TreeGrafter"/>
</dbReference>
<dbReference type="Gene3D" id="3.30.465.10">
    <property type="match status" value="1"/>
</dbReference>
<dbReference type="PANTHER" id="PTHR43762:SF1">
    <property type="entry name" value="D-ARABINONO-1,4-LACTONE OXIDASE"/>
    <property type="match status" value="1"/>
</dbReference>
<dbReference type="PIRSF" id="PIRSF000136">
    <property type="entry name" value="LGO_GLO"/>
    <property type="match status" value="1"/>
</dbReference>
<organism evidence="3 4">
    <name type="scientific">Mycolicibacterium brumae</name>
    <dbReference type="NCBI Taxonomy" id="85968"/>
    <lineage>
        <taxon>Bacteria</taxon>
        <taxon>Bacillati</taxon>
        <taxon>Actinomycetota</taxon>
        <taxon>Actinomycetes</taxon>
        <taxon>Mycobacteriales</taxon>
        <taxon>Mycobacteriaceae</taxon>
        <taxon>Mycolicibacterium</taxon>
    </lineage>
</organism>
<reference evidence="3 4" key="1">
    <citation type="journal article" date="2017" name="Infect. Genet. Evol.">
        <title>The new phylogeny of the genus Mycobacterium: The old and the news.</title>
        <authorList>
            <person name="Tortoli E."/>
            <person name="Fedrizzi T."/>
            <person name="Meehan C.J."/>
            <person name="Trovato A."/>
            <person name="Grottola A."/>
            <person name="Giacobazzi E."/>
            <person name="Serpini G.F."/>
            <person name="Tagliazucchi S."/>
            <person name="Fabio A."/>
            <person name="Bettua C."/>
            <person name="Bertorelli R."/>
            <person name="Frascaro F."/>
            <person name="De Sanctis V."/>
            <person name="Pecorari M."/>
            <person name="Jousson O."/>
            <person name="Segata N."/>
            <person name="Cirillo D.M."/>
        </authorList>
    </citation>
    <scope>NUCLEOTIDE SEQUENCE [LARGE SCALE GENOMIC DNA]</scope>
    <source>
        <strain evidence="3 4">CIP1034565</strain>
    </source>
</reference>
<keyword evidence="1" id="KW-0560">Oxidoreductase</keyword>
<dbReference type="Proteomes" id="UP000230551">
    <property type="component" value="Unassembled WGS sequence"/>
</dbReference>
<dbReference type="InterPro" id="IPR016166">
    <property type="entry name" value="FAD-bd_PCMH"/>
</dbReference>
<evidence type="ECO:0000313" key="3">
    <source>
        <dbReference type="EMBL" id="PIB77231.1"/>
    </source>
</evidence>
<sequence length="449" mass="49149">MTDDSPAWRNWSGRLSAEAARVARPSSTDEVAEAITSAAADGLRVKAAGSGHSFSEIASPAGAVSLRLDRMDRVLEVDADTGRVRVQGGIPLHQLNPELQRHGLAMANLGDIDRQTITGATATGTHGTGARFGSLSTQIAGLTIVAADGTVKNCSAQENPELFTAARVGLGALGVVTEVTLQCVPAFPLHSREVSLPLERLLDELDGLVASNDHFEFFWFPHTRTAITRRWNQMPADTALRPVSDRRKALGEAFETVAGNALFTLASALPQLTPTITRGVSQLFAGPEQIDVSHKVFASRRDIRFNEGEYGVPRDNIVAVLREIVDWIRTSDEKVTFPLEVRFVAPDDIPLSPSYQRPSAYVAFHQYHRMGYRRFFDGMEDILGAAAGRPHWGKMHRLDAAALRPRYPRFDEFVALRDQLDPTGVFANAYLDRVIGVAPHASPVEERQR</sequence>
<dbReference type="Gene3D" id="3.30.43.10">
    <property type="entry name" value="Uridine Diphospho-n-acetylenolpyruvylglucosamine Reductase, domain 2"/>
    <property type="match status" value="1"/>
</dbReference>
<keyword evidence="4" id="KW-1185">Reference proteome</keyword>
<dbReference type="GO" id="GO:0071949">
    <property type="term" value="F:FAD binding"/>
    <property type="evidence" value="ECO:0007669"/>
    <property type="project" value="InterPro"/>
</dbReference>
<dbReference type="InterPro" id="IPR016167">
    <property type="entry name" value="FAD-bd_PCMH_sub1"/>
</dbReference>
<dbReference type="InterPro" id="IPR016171">
    <property type="entry name" value="Vanillyl_alc_oxidase_C-sub2"/>
</dbReference>
<dbReference type="EMBL" id="PDCN02000002">
    <property type="protein sequence ID" value="PIB77231.1"/>
    <property type="molecule type" value="Genomic_DNA"/>
</dbReference>
<dbReference type="Gene3D" id="3.30.70.2520">
    <property type="match status" value="1"/>
</dbReference>
<dbReference type="Gene3D" id="1.10.45.10">
    <property type="entry name" value="Vanillyl-alcohol Oxidase, Chain A, domain 4"/>
    <property type="match status" value="1"/>
</dbReference>
<dbReference type="InterPro" id="IPR036318">
    <property type="entry name" value="FAD-bd_PCMH-like_sf"/>
</dbReference>
<protein>
    <submittedName>
        <fullName evidence="3">FAD-linked oxidoreductase</fullName>
    </submittedName>
</protein>
<dbReference type="InterPro" id="IPR006094">
    <property type="entry name" value="Oxid_FAD_bind_N"/>
</dbReference>
<evidence type="ECO:0000259" key="2">
    <source>
        <dbReference type="PROSITE" id="PS51387"/>
    </source>
</evidence>
<name>A0A2G5PFY6_9MYCO</name>
<accession>A0A2G5PFY6</accession>
<dbReference type="Pfam" id="PF01565">
    <property type="entry name" value="FAD_binding_4"/>
    <property type="match status" value="1"/>
</dbReference>
<dbReference type="Pfam" id="PF04030">
    <property type="entry name" value="ALO"/>
    <property type="match status" value="1"/>
</dbReference>
<proteinExistence type="predicted"/>
<dbReference type="GO" id="GO:0003885">
    <property type="term" value="F:D-arabinono-1,4-lactone oxidase activity"/>
    <property type="evidence" value="ECO:0007669"/>
    <property type="project" value="InterPro"/>
</dbReference>
<dbReference type="STRING" id="85968.GCA_900073015_01348"/>
<feature type="domain" description="FAD-binding PCMH-type" evidence="2">
    <location>
        <begin position="15"/>
        <end position="186"/>
    </location>
</feature>
<dbReference type="PANTHER" id="PTHR43762">
    <property type="entry name" value="L-GULONOLACTONE OXIDASE"/>
    <property type="match status" value="1"/>
</dbReference>
<dbReference type="PROSITE" id="PS51387">
    <property type="entry name" value="FAD_PCMH"/>
    <property type="match status" value="1"/>
</dbReference>
<dbReference type="AlphaFoldDB" id="A0A2G5PFY6"/>
<dbReference type="GO" id="GO:0016020">
    <property type="term" value="C:membrane"/>
    <property type="evidence" value="ECO:0007669"/>
    <property type="project" value="InterPro"/>
</dbReference>
<dbReference type="InterPro" id="IPR010031">
    <property type="entry name" value="FAD_lactone_oxidase-like"/>
</dbReference>